<keyword evidence="3" id="KW-1185">Reference proteome</keyword>
<evidence type="ECO:0000313" key="2">
    <source>
        <dbReference type="EMBL" id="KAL1835952.1"/>
    </source>
</evidence>
<protein>
    <submittedName>
        <fullName evidence="2">Uncharacterized protein</fullName>
    </submittedName>
</protein>
<dbReference type="EMBL" id="JAZGSY010000497">
    <property type="protein sequence ID" value="KAL1835952.1"/>
    <property type="molecule type" value="Genomic_DNA"/>
</dbReference>
<feature type="region of interest" description="Disordered" evidence="1">
    <location>
        <begin position="665"/>
        <end position="688"/>
    </location>
</feature>
<comment type="caution">
    <text evidence="2">The sequence shown here is derived from an EMBL/GenBank/DDBJ whole genome shotgun (WGS) entry which is preliminary data.</text>
</comment>
<sequence>MADFPSFLCQLTDAVSAAFPDSASVPHYQSVKVLLMSWDRDDDPQIHEDLRALESVFHGLYNYNTESWKIPSRRSAVELSRKVADVLDTHGREGNLVILYYIGYARPSTTDQSTGSPIWAATRSRDSPVVHSSVLHSLLTEVDCHVLLLHDCLDAPRPNKPENPFAGNGLIETIAAGSIDQQSPNSDIPRNWFTASVIQELAHAAHTGTWLTGAELHKRLIQRLQNSSSTSTGILFRDSLYSFVQIDRHTGQPIMDPSPTRRIPIHKYQAKRPQTVFLAPLDPAKEPSEDFFVMLHPPTTPPPAEPEVNSPGVLVTCRLRDPRVDVERWRQWLLSAPEQARKIQLSAIYPGFTTVLIVELPLVVWDMLAASHAISFIAYTTGRNHISEFRRALTGCEEPSEGEDTESVESDGESRTAGQNGGATGSKACSNGCGKEVSPTSNALWPRLFEHDRTAAYPLEDVPYCLNLAELLPQDVTSKADRILRAFVQDDGPATRYISEEIRSFCARTSYEALVSGRDVDPEPVAILDERVLDERGPPGNEVRILSRTQLYEALIQRSLPQLIDTEERDNMSPRKRLLYVTNLDPFSTLAIAATASERQAWALRDFVYRHLTMHTASPDGFHLSFHLPFLAWRQGTTPALDPRLRSGSGSKDNMPLRRTHDLSTLLPMDDHDNDDNDDSQQQQQDQPGTYLHEAHISCMVAGVDNRHWTAYGFFDTYHDREVTDEGQCRLGRRDVLSYQSTQGGVMKDPLTCGQFLIN</sequence>
<evidence type="ECO:0000313" key="3">
    <source>
        <dbReference type="Proteomes" id="UP001583172"/>
    </source>
</evidence>
<name>A0ABR3V2Y6_HUMIN</name>
<feature type="region of interest" description="Disordered" evidence="1">
    <location>
        <begin position="395"/>
        <end position="433"/>
    </location>
</feature>
<gene>
    <name evidence="2" type="ORF">VTJ49DRAFT_5844</name>
</gene>
<feature type="compositionally biased region" description="Acidic residues" evidence="1">
    <location>
        <begin position="398"/>
        <end position="411"/>
    </location>
</feature>
<accession>A0ABR3V2Y6</accession>
<dbReference type="Proteomes" id="UP001583172">
    <property type="component" value="Unassembled WGS sequence"/>
</dbReference>
<proteinExistence type="predicted"/>
<organism evidence="2 3">
    <name type="scientific">Humicola insolens</name>
    <name type="common">Soft-rot fungus</name>
    <dbReference type="NCBI Taxonomy" id="85995"/>
    <lineage>
        <taxon>Eukaryota</taxon>
        <taxon>Fungi</taxon>
        <taxon>Dikarya</taxon>
        <taxon>Ascomycota</taxon>
        <taxon>Pezizomycotina</taxon>
        <taxon>Sordariomycetes</taxon>
        <taxon>Sordariomycetidae</taxon>
        <taxon>Sordariales</taxon>
        <taxon>Chaetomiaceae</taxon>
        <taxon>Mycothermus</taxon>
    </lineage>
</organism>
<evidence type="ECO:0000256" key="1">
    <source>
        <dbReference type="SAM" id="MobiDB-lite"/>
    </source>
</evidence>
<reference evidence="2 3" key="1">
    <citation type="journal article" date="2024" name="Commun. Biol.">
        <title>Comparative genomic analysis of thermophilic fungi reveals convergent evolutionary adaptations and gene losses.</title>
        <authorList>
            <person name="Steindorff A.S."/>
            <person name="Aguilar-Pontes M.V."/>
            <person name="Robinson A.J."/>
            <person name="Andreopoulos B."/>
            <person name="LaButti K."/>
            <person name="Kuo A."/>
            <person name="Mondo S."/>
            <person name="Riley R."/>
            <person name="Otillar R."/>
            <person name="Haridas S."/>
            <person name="Lipzen A."/>
            <person name="Grimwood J."/>
            <person name="Schmutz J."/>
            <person name="Clum A."/>
            <person name="Reid I.D."/>
            <person name="Moisan M.C."/>
            <person name="Butler G."/>
            <person name="Nguyen T.T.M."/>
            <person name="Dewar K."/>
            <person name="Conant G."/>
            <person name="Drula E."/>
            <person name="Henrissat B."/>
            <person name="Hansel C."/>
            <person name="Singer S."/>
            <person name="Hutchinson M.I."/>
            <person name="de Vries R.P."/>
            <person name="Natvig D.O."/>
            <person name="Powell A.J."/>
            <person name="Tsang A."/>
            <person name="Grigoriev I.V."/>
        </authorList>
    </citation>
    <scope>NUCLEOTIDE SEQUENCE [LARGE SCALE GENOMIC DNA]</scope>
    <source>
        <strain evidence="2 3">CBS 620.91</strain>
    </source>
</reference>